<gene>
    <name evidence="1" type="ORF">UV61_C0008G0031</name>
</gene>
<dbReference type="Gene3D" id="1.10.1270.10">
    <property type="entry name" value="TrpR-like"/>
    <property type="match status" value="1"/>
</dbReference>
<protein>
    <recommendedName>
        <fullName evidence="3">TrpR like protein, YerC/YecD</fullName>
    </recommendedName>
</protein>
<comment type="caution">
    <text evidence="1">The sequence shown here is derived from an EMBL/GenBank/DDBJ whole genome shotgun (WGS) entry which is preliminary data.</text>
</comment>
<dbReference type="SUPFAM" id="SSF48295">
    <property type="entry name" value="TrpR-like"/>
    <property type="match status" value="1"/>
</dbReference>
<proteinExistence type="predicted"/>
<dbReference type="Pfam" id="PF01371">
    <property type="entry name" value="Trp_repressor"/>
    <property type="match status" value="1"/>
</dbReference>
<sequence length="135" mass="15973">MPHVSRRPVEKDVYFQIVDGFYWLLTDLKSEPEMKVFLNDFFTKTERIMLAKRLAIALMVMKGYETKIIVEVLRVSSATVYHTQEWLNHGGSGLKMGLNKLMRQEKLQKFWTKVDRFLEEFVFKPSLLSRIPKNT</sequence>
<dbReference type="STRING" id="1618446.UV61_C0008G0031"/>
<dbReference type="InterPro" id="IPR000831">
    <property type="entry name" value="Trp_repress"/>
</dbReference>
<evidence type="ECO:0008006" key="3">
    <source>
        <dbReference type="Google" id="ProtNLM"/>
    </source>
</evidence>
<evidence type="ECO:0000313" key="1">
    <source>
        <dbReference type="EMBL" id="KKS86578.1"/>
    </source>
</evidence>
<accession>A0A0G1FI93</accession>
<dbReference type="EMBL" id="LCFD01000008">
    <property type="protein sequence ID" value="KKS86578.1"/>
    <property type="molecule type" value="Genomic_DNA"/>
</dbReference>
<evidence type="ECO:0000313" key="2">
    <source>
        <dbReference type="Proteomes" id="UP000034050"/>
    </source>
</evidence>
<dbReference type="Proteomes" id="UP000034050">
    <property type="component" value="Unassembled WGS sequence"/>
</dbReference>
<reference evidence="1 2" key="1">
    <citation type="journal article" date="2015" name="Nature">
        <title>rRNA introns, odd ribosomes, and small enigmatic genomes across a large radiation of phyla.</title>
        <authorList>
            <person name="Brown C.T."/>
            <person name="Hug L.A."/>
            <person name="Thomas B.C."/>
            <person name="Sharon I."/>
            <person name="Castelle C.J."/>
            <person name="Singh A."/>
            <person name="Wilkins M.J."/>
            <person name="Williams K.H."/>
            <person name="Banfield J.F."/>
        </authorList>
    </citation>
    <scope>NUCLEOTIDE SEQUENCE [LARGE SCALE GENOMIC DNA]</scope>
</reference>
<dbReference type="GO" id="GO:0043565">
    <property type="term" value="F:sequence-specific DNA binding"/>
    <property type="evidence" value="ECO:0007669"/>
    <property type="project" value="InterPro"/>
</dbReference>
<dbReference type="AlphaFoldDB" id="A0A0G1FI93"/>
<name>A0A0G1FI93_9BACT</name>
<dbReference type="InterPro" id="IPR038116">
    <property type="entry name" value="TrpR-like_sf"/>
</dbReference>
<dbReference type="InterPro" id="IPR010921">
    <property type="entry name" value="Trp_repressor/repl_initiator"/>
</dbReference>
<organism evidence="1 2">
    <name type="scientific">Candidatus Gottesmanbacteria bacterium GW2011_GWB1_43_11</name>
    <dbReference type="NCBI Taxonomy" id="1618446"/>
    <lineage>
        <taxon>Bacteria</taxon>
        <taxon>Candidatus Gottesmaniibacteriota</taxon>
    </lineage>
</organism>
<dbReference type="GO" id="GO:0003700">
    <property type="term" value="F:DNA-binding transcription factor activity"/>
    <property type="evidence" value="ECO:0007669"/>
    <property type="project" value="InterPro"/>
</dbReference>